<accession>A0ABP7T9H6</accession>
<evidence type="ECO:0000256" key="1">
    <source>
        <dbReference type="SAM" id="Phobius"/>
    </source>
</evidence>
<protein>
    <recommendedName>
        <fullName evidence="4">DUF4350 domain-containing protein</fullName>
    </recommendedName>
</protein>
<keyword evidence="3" id="KW-1185">Reference proteome</keyword>
<reference evidence="3" key="1">
    <citation type="journal article" date="2019" name="Int. J. Syst. Evol. Microbiol.">
        <title>The Global Catalogue of Microorganisms (GCM) 10K type strain sequencing project: providing services to taxonomists for standard genome sequencing and annotation.</title>
        <authorList>
            <consortium name="The Broad Institute Genomics Platform"/>
            <consortium name="The Broad Institute Genome Sequencing Center for Infectious Disease"/>
            <person name="Wu L."/>
            <person name="Ma J."/>
        </authorList>
    </citation>
    <scope>NUCLEOTIDE SEQUENCE [LARGE SCALE GENOMIC DNA]</scope>
    <source>
        <strain evidence="3">JCM 17064</strain>
    </source>
</reference>
<name>A0ABP7T9H6_9FLAO</name>
<keyword evidence="1" id="KW-1133">Transmembrane helix</keyword>
<sequence length="400" mass="46546">MNRTLKIYIFLLVILIAGVIYVDAVRPKPVDWSPSYVLRDKIPFGLYVFDQESKTILPKRNIEKVRKSAYEFLDENYDYSQDVDSYKVKGTMLSICDTYIIDDESTKELFYFVSHGNTAFISTQNLPEIFTDSLNIKLDADFEFKSQIDCWLANPSLGPQKYDLSKGGNNAYFSSIDTLTTTILGYQSGKDNKHVNFIKVPYKKGNFYIHLQPNAFTNYQLLKDNHYQYTEKVLSYLPKGNIYWLVNQQEGAVESGSTLRYITSQPALKSAWYLFLIGMVIFMIFNAKRRQRVIPIIKPLPNTTVDFTKTIGNLYYQEGNHQNLIDKKIIYFLERVRNEYLIDTAVLDENFIKKLHAKTGKDIKDIEHLVYLINYQKKSYHQSIETDLIEINKAIEKIIS</sequence>
<keyword evidence="1" id="KW-0472">Membrane</keyword>
<evidence type="ECO:0000313" key="2">
    <source>
        <dbReference type="EMBL" id="GAA4023037.1"/>
    </source>
</evidence>
<evidence type="ECO:0000313" key="3">
    <source>
        <dbReference type="Proteomes" id="UP001500968"/>
    </source>
</evidence>
<organism evidence="2 3">
    <name type="scientific">Flavobacterium cheonhonense</name>
    <dbReference type="NCBI Taxonomy" id="706185"/>
    <lineage>
        <taxon>Bacteria</taxon>
        <taxon>Pseudomonadati</taxon>
        <taxon>Bacteroidota</taxon>
        <taxon>Flavobacteriia</taxon>
        <taxon>Flavobacteriales</taxon>
        <taxon>Flavobacteriaceae</taxon>
        <taxon>Flavobacterium</taxon>
    </lineage>
</organism>
<feature type="transmembrane region" description="Helical" evidence="1">
    <location>
        <begin position="270"/>
        <end position="287"/>
    </location>
</feature>
<dbReference type="EMBL" id="BAABCR010000003">
    <property type="protein sequence ID" value="GAA4023037.1"/>
    <property type="molecule type" value="Genomic_DNA"/>
</dbReference>
<comment type="caution">
    <text evidence="2">The sequence shown here is derived from an EMBL/GenBank/DDBJ whole genome shotgun (WGS) entry which is preliminary data.</text>
</comment>
<gene>
    <name evidence="2" type="ORF">GCM10022386_02490</name>
</gene>
<proteinExistence type="predicted"/>
<dbReference type="RefSeq" id="WP_324691884.1">
    <property type="nucleotide sequence ID" value="NZ_BAABCR010000003.1"/>
</dbReference>
<keyword evidence="1" id="KW-0812">Transmembrane</keyword>
<evidence type="ECO:0008006" key="4">
    <source>
        <dbReference type="Google" id="ProtNLM"/>
    </source>
</evidence>
<dbReference type="Proteomes" id="UP001500968">
    <property type="component" value="Unassembled WGS sequence"/>
</dbReference>